<dbReference type="RefSeq" id="WP_065277630.1">
    <property type="nucleotide sequence ID" value="NZ_MAMO01000163.1"/>
</dbReference>
<dbReference type="EMBL" id="KX490969">
    <property type="protein sequence ID" value="AOO93333.1"/>
    <property type="molecule type" value="Genomic_DNA"/>
</dbReference>
<dbReference type="AlphaFoldDB" id="A0A1B8R554"/>
<proteinExistence type="predicted"/>
<organism evidence="1">
    <name type="scientific">Rhizobium leguminosarum bv. trifolii</name>
    <dbReference type="NCBI Taxonomy" id="386"/>
    <lineage>
        <taxon>Bacteria</taxon>
        <taxon>Pseudomonadati</taxon>
        <taxon>Pseudomonadota</taxon>
        <taxon>Alphaproteobacteria</taxon>
        <taxon>Hyphomicrobiales</taxon>
        <taxon>Rhizobiaceae</taxon>
        <taxon>Rhizobium/Agrobacterium group</taxon>
        <taxon>Rhizobium</taxon>
    </lineage>
</organism>
<reference evidence="1" key="2">
    <citation type="journal article" date="2016" name="Front. Microbiol.">
        <title>The Regulatory Protein RosR Affects Rhizobium leguminosarum bv. trifolii Protein Profiles, Cell Surface Properties, and Symbiosis with Clover.</title>
        <authorList>
            <person name="Rachwal K."/>
            <person name="Boguszewska A."/>
            <person name="Kopcinska J."/>
            <person name="Karas M."/>
            <person name="Tchorzewski M."/>
            <person name="Janczarek M."/>
        </authorList>
    </citation>
    <scope>NUCLEOTIDE SEQUENCE</scope>
    <source>
        <strain evidence="1">Rt24.2</strain>
    </source>
</reference>
<evidence type="ECO:0000313" key="1">
    <source>
        <dbReference type="EMBL" id="AOO93333.1"/>
    </source>
</evidence>
<reference evidence="1" key="1">
    <citation type="journal article" date="2015" name="BMC Genomics">
        <title>Transcriptome profiling of a Rhizobium leguminosarum bv. trifolii rosR mutant reveals the role of the transcriptional regulator RosR in motility, synthesis of cell-surface components, and other cellular processes.</title>
        <authorList>
            <person name="Rachwal K."/>
            <person name="Matczynska E."/>
            <person name="Janczarek M."/>
        </authorList>
    </citation>
    <scope>NUCLEOTIDE SEQUENCE</scope>
    <source>
        <strain evidence="1">Rt24.2</strain>
    </source>
</reference>
<name>A0A1B8R554_RHILT</name>
<accession>A0A1B8R554</accession>
<dbReference type="GeneID" id="300551751"/>
<sequence>MTKRKRAFFVKRVRDGKKGFAKADYGKREVAIEDIGKSKWKPKKSKHKRSGEGHKMALTLPHNRRTLLTAPISLCALSGPARPADVIDHDRVQGFPDSTSGFVWHETQRMK</sequence>
<protein>
    <submittedName>
        <fullName evidence="1">Uncharacterized protein</fullName>
    </submittedName>
</protein>